<name>A0A645IA20_9ZZZZ</name>
<dbReference type="AlphaFoldDB" id="A0A645IA20"/>
<dbReference type="EMBL" id="VSSQ01109468">
    <property type="protein sequence ID" value="MPN47746.1"/>
    <property type="molecule type" value="Genomic_DNA"/>
</dbReference>
<gene>
    <name evidence="1" type="ORF">SDC9_195350</name>
</gene>
<organism evidence="1">
    <name type="scientific">bioreactor metagenome</name>
    <dbReference type="NCBI Taxonomy" id="1076179"/>
    <lineage>
        <taxon>unclassified sequences</taxon>
        <taxon>metagenomes</taxon>
        <taxon>ecological metagenomes</taxon>
    </lineage>
</organism>
<comment type="caution">
    <text evidence="1">The sequence shown here is derived from an EMBL/GenBank/DDBJ whole genome shotgun (WGS) entry which is preliminary data.</text>
</comment>
<evidence type="ECO:0000313" key="1">
    <source>
        <dbReference type="EMBL" id="MPN47746.1"/>
    </source>
</evidence>
<proteinExistence type="predicted"/>
<accession>A0A645IA20</accession>
<sequence length="79" mass="8987">MEIRLRQLQVLEEWHHRCLERSYLVVQHPDLSESIVPLLRGYRDELQSAGQSAGLLRGCFCGISLGGYPSVPFVLRHGL</sequence>
<protein>
    <submittedName>
        <fullName evidence="1">Uncharacterized protein</fullName>
    </submittedName>
</protein>
<reference evidence="1" key="1">
    <citation type="submission" date="2019-08" db="EMBL/GenBank/DDBJ databases">
        <authorList>
            <person name="Kucharzyk K."/>
            <person name="Murdoch R.W."/>
            <person name="Higgins S."/>
            <person name="Loffler F."/>
        </authorList>
    </citation>
    <scope>NUCLEOTIDE SEQUENCE</scope>
</reference>